<dbReference type="InterPro" id="IPR037143">
    <property type="entry name" value="4-PPantetheinyl_Trfase_dom_sf"/>
</dbReference>
<dbReference type="GO" id="GO:0019878">
    <property type="term" value="P:lysine biosynthetic process via aminoadipic acid"/>
    <property type="evidence" value="ECO:0007669"/>
    <property type="project" value="TreeGrafter"/>
</dbReference>
<feature type="region of interest" description="Disordered" evidence="3">
    <location>
        <begin position="1"/>
        <end position="83"/>
    </location>
</feature>
<feature type="compositionally biased region" description="Gly residues" evidence="3">
    <location>
        <begin position="18"/>
        <end position="30"/>
    </location>
</feature>
<dbReference type="Pfam" id="PF22624">
    <property type="entry name" value="AASDHPPT_N"/>
    <property type="match status" value="1"/>
</dbReference>
<reference evidence="6 7" key="1">
    <citation type="journal article" date="2005" name="Proc. Natl. Acad. Sci. U.S.A.">
        <title>The genome of Salinibacter ruber: convergence and gene exchange among hyperhalophilic bacteria and archaea.</title>
        <authorList>
            <person name="Mongodin E.F."/>
            <person name="Nelson K.E."/>
            <person name="Daugherty S."/>
            <person name="Deboy R.T."/>
            <person name="Wister J."/>
            <person name="Khouri H."/>
            <person name="Weidman J."/>
            <person name="Walsh D.A."/>
            <person name="Papke R.T."/>
            <person name="Sanchez Perez G."/>
            <person name="Sharma A.K."/>
            <person name="Nesbo C.L."/>
            <person name="MacLeod D."/>
            <person name="Bapteste E."/>
            <person name="Doolittle W.F."/>
            <person name="Charlebois R.L."/>
            <person name="Legault B."/>
            <person name="Rodriguez-Valera F."/>
        </authorList>
    </citation>
    <scope>NUCLEOTIDE SEQUENCE [LARGE SCALE GENOMIC DNA]</scope>
    <source>
        <strain evidence="7">DSM 13855 / CECT 5946 / M31</strain>
    </source>
</reference>
<dbReference type="SUPFAM" id="SSF56214">
    <property type="entry name" value="4'-phosphopantetheinyl transferase"/>
    <property type="match status" value="2"/>
</dbReference>
<dbReference type="Proteomes" id="UP000008674">
    <property type="component" value="Chromosome"/>
</dbReference>
<evidence type="ECO:0000313" key="7">
    <source>
        <dbReference type="Proteomes" id="UP000008674"/>
    </source>
</evidence>
<dbReference type="PANTHER" id="PTHR12215">
    <property type="entry name" value="PHOSPHOPANTETHEINE TRANSFERASE"/>
    <property type="match status" value="1"/>
</dbReference>
<evidence type="ECO:0000256" key="1">
    <source>
        <dbReference type="ARBA" id="ARBA00010990"/>
    </source>
</evidence>
<feature type="domain" description="4'-phosphopantetheinyl transferase" evidence="4">
    <location>
        <begin position="217"/>
        <end position="291"/>
    </location>
</feature>
<dbReference type="STRING" id="309807.SRU_1130"/>
<name>Q2S3H4_SALRD</name>
<dbReference type="InterPro" id="IPR008278">
    <property type="entry name" value="4-PPantetheinyl_Trfase_dom"/>
</dbReference>
<dbReference type="GO" id="GO:0005829">
    <property type="term" value="C:cytosol"/>
    <property type="evidence" value="ECO:0007669"/>
    <property type="project" value="TreeGrafter"/>
</dbReference>
<accession>Q2S3H4</accession>
<dbReference type="OrthoDB" id="9808281at2"/>
<dbReference type="InterPro" id="IPR050559">
    <property type="entry name" value="P-Pant_transferase_sf"/>
</dbReference>
<evidence type="ECO:0000256" key="3">
    <source>
        <dbReference type="SAM" id="MobiDB-lite"/>
    </source>
</evidence>
<dbReference type="eggNOG" id="COG2091">
    <property type="taxonomic scope" value="Bacteria"/>
</dbReference>
<dbReference type="InterPro" id="IPR055066">
    <property type="entry name" value="AASDHPPT_N"/>
</dbReference>
<dbReference type="Pfam" id="PF01648">
    <property type="entry name" value="ACPS"/>
    <property type="match status" value="1"/>
</dbReference>
<comment type="similarity">
    <text evidence="1">Belongs to the P-Pant transferase superfamily. Gsp/Sfp/HetI/AcpT family.</text>
</comment>
<keyword evidence="7" id="KW-1185">Reference proteome</keyword>
<evidence type="ECO:0000313" key="6">
    <source>
        <dbReference type="EMBL" id="ABC44665.1"/>
    </source>
</evidence>
<organism evidence="6 7">
    <name type="scientific">Salinibacter ruber (strain DSM 13855 / M31)</name>
    <dbReference type="NCBI Taxonomy" id="309807"/>
    <lineage>
        <taxon>Bacteria</taxon>
        <taxon>Pseudomonadati</taxon>
        <taxon>Rhodothermota</taxon>
        <taxon>Rhodothermia</taxon>
        <taxon>Rhodothermales</taxon>
        <taxon>Salinibacteraceae</taxon>
        <taxon>Salinibacter</taxon>
    </lineage>
</organism>
<dbReference type="GO" id="GO:0008897">
    <property type="term" value="F:holo-[acyl-carrier-protein] synthase activity"/>
    <property type="evidence" value="ECO:0007669"/>
    <property type="project" value="InterPro"/>
</dbReference>
<feature type="compositionally biased region" description="Basic and acidic residues" evidence="3">
    <location>
        <begin position="34"/>
        <end position="49"/>
    </location>
</feature>
<dbReference type="Gene3D" id="3.90.470.20">
    <property type="entry name" value="4'-phosphopantetheinyl transferase domain"/>
    <property type="match status" value="1"/>
</dbReference>
<evidence type="ECO:0000259" key="5">
    <source>
        <dbReference type="Pfam" id="PF22624"/>
    </source>
</evidence>
<dbReference type="GO" id="GO:0000287">
    <property type="term" value="F:magnesium ion binding"/>
    <property type="evidence" value="ECO:0007669"/>
    <property type="project" value="InterPro"/>
</dbReference>
<keyword evidence="2 6" id="KW-0808">Transferase</keyword>
<proteinExistence type="inferred from homology"/>
<feature type="domain" description="4'-phosphopantetheinyl transferase N-terminal" evidence="5">
    <location>
        <begin position="134"/>
        <end position="212"/>
    </location>
</feature>
<dbReference type="EMBL" id="CP000159">
    <property type="protein sequence ID" value="ABC44665.1"/>
    <property type="molecule type" value="Genomic_DNA"/>
</dbReference>
<protein>
    <submittedName>
        <fullName evidence="6">4'-phosphopantetheinyl transferase superfamily protein</fullName>
    </submittedName>
</protein>
<dbReference type="KEGG" id="sru:SRU_1130"/>
<dbReference type="AlphaFoldDB" id="Q2S3H4"/>
<dbReference type="HOGENOM" id="CLU_057011_0_0_10"/>
<evidence type="ECO:0000256" key="2">
    <source>
        <dbReference type="ARBA" id="ARBA00022679"/>
    </source>
</evidence>
<dbReference type="PANTHER" id="PTHR12215:SF10">
    <property type="entry name" value="L-AMINOADIPATE-SEMIALDEHYDE DEHYDROGENASE-PHOSPHOPANTETHEINYL TRANSFERASE"/>
    <property type="match status" value="1"/>
</dbReference>
<gene>
    <name evidence="6" type="ordered locus">SRU_1130</name>
</gene>
<sequence length="352" mass="38021">MGLERDRHVPHAGHSTGRRGGTAGAWGLGRGLVPRHERAAPGTAEDPRSARRRGRGHPRASDRLGRGPVQRAAGRRRGRRGPLSFHLLARRPDMHLPAPTWTSSWPTGRPVGVWRLRLNALGGDPEAVLRRLTVPSEHDRARRYAFAADRHRHLAGRALVRLVLSRWQNCTPASLAIAEGPHGKPRLQDPPADGPRLHFNIGHTGPVVVAAVSEAQPVGIDVEPHTRSVDAPSLAERVLTASERDRWRSRPASCRQAALLHLWTCKEAFLKATGEGLRRAPTTVESIADGSTVVALRDAPGSSAPSSAPADEWSVRPFSATDGVLGAIVRKGTMPSPVSWVDATDIVTRSAE</sequence>
<evidence type="ECO:0000259" key="4">
    <source>
        <dbReference type="Pfam" id="PF01648"/>
    </source>
</evidence>
<dbReference type="EnsemblBacteria" id="ABC44665">
    <property type="protein sequence ID" value="ABC44665"/>
    <property type="gene ID" value="SRU_1130"/>
</dbReference>